<dbReference type="InterPro" id="IPR055278">
    <property type="entry name" value="CDC48c"/>
</dbReference>
<dbReference type="GO" id="GO:0005737">
    <property type="term" value="C:cytoplasm"/>
    <property type="evidence" value="ECO:0007669"/>
    <property type="project" value="UniProtKB-SubCell"/>
</dbReference>
<keyword evidence="5" id="KW-0067">ATP-binding</keyword>
<dbReference type="Proteomes" id="UP000596660">
    <property type="component" value="Unplaced"/>
</dbReference>
<dbReference type="InterPro" id="IPR027417">
    <property type="entry name" value="P-loop_NTPase"/>
</dbReference>
<dbReference type="InterPro" id="IPR003959">
    <property type="entry name" value="ATPase_AAA_core"/>
</dbReference>
<dbReference type="Pfam" id="PF17862">
    <property type="entry name" value="AAA_lid_3"/>
    <property type="match status" value="1"/>
</dbReference>
<dbReference type="Gramene" id="AUR62001472-RA">
    <property type="protein sequence ID" value="AUR62001472-RA:cds"/>
    <property type="gene ID" value="AUR62001472"/>
</dbReference>
<feature type="domain" description="AAA+ ATPase" evidence="7">
    <location>
        <begin position="202"/>
        <end position="369"/>
    </location>
</feature>
<evidence type="ECO:0000256" key="1">
    <source>
        <dbReference type="ARBA" id="ARBA00004496"/>
    </source>
</evidence>
<dbReference type="Gene3D" id="1.10.8.60">
    <property type="match status" value="2"/>
</dbReference>
<dbReference type="OMA" id="GLWSTHR"/>
<proteinExistence type="inferred from homology"/>
<name>A0A803KR16_CHEQI</name>
<keyword evidence="3" id="KW-0963">Cytoplasm</keyword>
<dbReference type="PROSITE" id="PS00674">
    <property type="entry name" value="AAA"/>
    <property type="match status" value="2"/>
</dbReference>
<dbReference type="FunFam" id="3.40.50.300:FF:000365">
    <property type="entry name" value="Ribosome biogenesis ATPase RIX7"/>
    <property type="match status" value="1"/>
</dbReference>
<accession>A0A803KR16</accession>
<dbReference type="SMART" id="SM00382">
    <property type="entry name" value="AAA"/>
    <property type="match status" value="2"/>
</dbReference>
<dbReference type="Pfam" id="PF00004">
    <property type="entry name" value="AAA"/>
    <property type="match status" value="2"/>
</dbReference>
<evidence type="ECO:0000256" key="3">
    <source>
        <dbReference type="ARBA" id="ARBA00022490"/>
    </source>
</evidence>
<dbReference type="GO" id="GO:0005524">
    <property type="term" value="F:ATP binding"/>
    <property type="evidence" value="ECO:0007669"/>
    <property type="project" value="UniProtKB-KW"/>
</dbReference>
<keyword evidence="4" id="KW-0547">Nucleotide-binding</keyword>
<dbReference type="PANTHER" id="PTHR48470:SF1">
    <property type="entry name" value="CELL DIVISION CONTROL PROTEIN 48 C ISOFORM 1"/>
    <property type="match status" value="1"/>
</dbReference>
<dbReference type="InterPro" id="IPR041569">
    <property type="entry name" value="AAA_lid_3"/>
</dbReference>
<comment type="subcellular location">
    <subcellularLocation>
        <location evidence="1">Cytoplasm</location>
    </subcellularLocation>
</comment>
<dbReference type="SUPFAM" id="SSF52540">
    <property type="entry name" value="P-loop containing nucleoside triphosphate hydrolases"/>
    <property type="match status" value="2"/>
</dbReference>
<feature type="region of interest" description="Disordered" evidence="6">
    <location>
        <begin position="62"/>
        <end position="91"/>
    </location>
</feature>
<protein>
    <recommendedName>
        <fullName evidence="7">AAA+ ATPase domain-containing protein</fullName>
    </recommendedName>
</protein>
<sequence>MRKGSNSRGGRSAFRTLQQRLGDCSRFESEEDAVRYLRKTYPEYRRKKDVILTKIVREARFPRNDSSGGRDVQVQQSTSTSALSSEDSSPKFDLMRTMLREAYCQDGFEPDKTEESTEAKNEKNIELLEKDEMENIVMLEKTGGIGRKNMELDDGRDQVHTHPMFKDLGGMREVLEDLISDVLIPLRYPEVLNRLCQLRAGPPTGILLHGPPGCGKTMLAQAIANEAGLPLYQIASTEIVSGVSGESEGNIRELFLKARRTAPSIIFIDEIDAIAEKREGSQKRQEGRIVTQLLKCMDTICENASVAGQKKSVSESKVHSSPAVPEISVSENKQGRVLVIGATNRPNAIDPALRRPGRFNWEIELGVPDENARFEILSVLTRDLGVQEGLNLRKLARDTAGFVGADLEDYVRKASVHAMRKMINFKKDEGKECAVGPQDDGWWKQLRFMPGEMETLCPKMSDFEVARKNVQPSLKREGFSPVPNVKWEDVGGLGTIRQEFQSCIVDPIRNPEDYEGSSLGGGGLWWQQVRRKGFGEALTAGFLLYGPPGCGKTLIAKAVANEAGASFIYIKGPELMDKYVGESESAIRKIFDRARKCSPCILFFDEVDALIANCGESSGVTDRIRKQLLIELDGAEERRGVYVIGATNRPELIDPALLRSGRIENLVYIPLPSPQERGLILKALAREKPIDTDVDLLAIAERTACDHFSGADLDRLMRHANRFANEERLLLKQRGAGDIPWIINNSHFEKALVGLAPSLNKKNGYAVVVYSGAGPVGVGITIAHLTFPLQ</sequence>
<dbReference type="PANTHER" id="PTHR48470">
    <property type="entry name" value="CELL DIVISION CONTROL PROTEIN 48 C ISOFORM 1"/>
    <property type="match status" value="1"/>
</dbReference>
<dbReference type="Gene3D" id="3.40.50.300">
    <property type="entry name" value="P-loop containing nucleotide triphosphate hydrolases"/>
    <property type="match status" value="2"/>
</dbReference>
<organism evidence="8 9">
    <name type="scientific">Chenopodium quinoa</name>
    <name type="common">Quinoa</name>
    <dbReference type="NCBI Taxonomy" id="63459"/>
    <lineage>
        <taxon>Eukaryota</taxon>
        <taxon>Viridiplantae</taxon>
        <taxon>Streptophyta</taxon>
        <taxon>Embryophyta</taxon>
        <taxon>Tracheophyta</taxon>
        <taxon>Spermatophyta</taxon>
        <taxon>Magnoliopsida</taxon>
        <taxon>eudicotyledons</taxon>
        <taxon>Gunneridae</taxon>
        <taxon>Pentapetalae</taxon>
        <taxon>Caryophyllales</taxon>
        <taxon>Chenopodiaceae</taxon>
        <taxon>Chenopodioideae</taxon>
        <taxon>Atripliceae</taxon>
        <taxon>Chenopodium</taxon>
    </lineage>
</organism>
<feature type="domain" description="AAA+ ATPase" evidence="7">
    <location>
        <begin position="538"/>
        <end position="673"/>
    </location>
</feature>
<evidence type="ECO:0000256" key="4">
    <source>
        <dbReference type="ARBA" id="ARBA00022741"/>
    </source>
</evidence>
<dbReference type="FunFam" id="3.40.50.300:FF:000567">
    <property type="entry name" value="ATPase, AAA family protein"/>
    <property type="match status" value="1"/>
</dbReference>
<reference evidence="8" key="1">
    <citation type="journal article" date="2017" name="Nature">
        <title>The genome of Chenopodium quinoa.</title>
        <authorList>
            <person name="Jarvis D.E."/>
            <person name="Ho Y.S."/>
            <person name="Lightfoot D.J."/>
            <person name="Schmoeckel S.M."/>
            <person name="Li B."/>
            <person name="Borm T.J.A."/>
            <person name="Ohyanagi H."/>
            <person name="Mineta K."/>
            <person name="Michell C.T."/>
            <person name="Saber N."/>
            <person name="Kharbatia N.M."/>
            <person name="Rupper R.R."/>
            <person name="Sharp A.R."/>
            <person name="Dally N."/>
            <person name="Boughton B.A."/>
            <person name="Woo Y.H."/>
            <person name="Gao G."/>
            <person name="Schijlen E.G.W.M."/>
            <person name="Guo X."/>
            <person name="Momin A.A."/>
            <person name="Negrao S."/>
            <person name="Al-Babili S."/>
            <person name="Gehring C."/>
            <person name="Roessner U."/>
            <person name="Jung C."/>
            <person name="Murphy K."/>
            <person name="Arold S.T."/>
            <person name="Gojobori T."/>
            <person name="van der Linden C.G."/>
            <person name="van Loo E.N."/>
            <person name="Jellen E.N."/>
            <person name="Maughan P.J."/>
            <person name="Tester M."/>
        </authorList>
    </citation>
    <scope>NUCLEOTIDE SEQUENCE [LARGE SCALE GENOMIC DNA]</scope>
    <source>
        <strain evidence="8">cv. PI 614886</strain>
    </source>
</reference>
<evidence type="ECO:0000256" key="5">
    <source>
        <dbReference type="ARBA" id="ARBA00022840"/>
    </source>
</evidence>
<dbReference type="InterPro" id="IPR003593">
    <property type="entry name" value="AAA+_ATPase"/>
</dbReference>
<evidence type="ECO:0000313" key="8">
    <source>
        <dbReference type="EnsemblPlants" id="AUR62001472-RA:cds"/>
    </source>
</evidence>
<evidence type="ECO:0000256" key="6">
    <source>
        <dbReference type="SAM" id="MobiDB-lite"/>
    </source>
</evidence>
<feature type="compositionally biased region" description="Low complexity" evidence="6">
    <location>
        <begin position="77"/>
        <end position="87"/>
    </location>
</feature>
<dbReference type="AlphaFoldDB" id="A0A803KR16"/>
<reference evidence="8" key="2">
    <citation type="submission" date="2021-03" db="UniProtKB">
        <authorList>
            <consortium name="EnsemblPlants"/>
        </authorList>
    </citation>
    <scope>IDENTIFICATION</scope>
</reference>
<dbReference type="InterPro" id="IPR003960">
    <property type="entry name" value="ATPase_AAA_CS"/>
</dbReference>
<keyword evidence="9" id="KW-1185">Reference proteome</keyword>
<evidence type="ECO:0000256" key="2">
    <source>
        <dbReference type="ARBA" id="ARBA00006914"/>
    </source>
</evidence>
<evidence type="ECO:0000313" key="9">
    <source>
        <dbReference type="Proteomes" id="UP000596660"/>
    </source>
</evidence>
<dbReference type="GO" id="GO:0016887">
    <property type="term" value="F:ATP hydrolysis activity"/>
    <property type="evidence" value="ECO:0007669"/>
    <property type="project" value="InterPro"/>
</dbReference>
<comment type="similarity">
    <text evidence="2">Belongs to the AAA ATPase family.</text>
</comment>
<evidence type="ECO:0000259" key="7">
    <source>
        <dbReference type="SMART" id="SM00382"/>
    </source>
</evidence>
<dbReference type="EnsemblPlants" id="AUR62001472-RA">
    <property type="protein sequence ID" value="AUR62001472-RA:cds"/>
    <property type="gene ID" value="AUR62001472"/>
</dbReference>